<dbReference type="Pfam" id="PF06445">
    <property type="entry name" value="GyrI-like"/>
    <property type="match status" value="1"/>
</dbReference>
<gene>
    <name evidence="2" type="ORF">PSM36_3191</name>
</gene>
<name>A0A1R3T449_9BACT</name>
<dbReference type="EMBL" id="LT605205">
    <property type="protein sequence ID" value="SCD21980.1"/>
    <property type="molecule type" value="Genomic_DNA"/>
</dbReference>
<dbReference type="InterPro" id="IPR050908">
    <property type="entry name" value="SmbC-like"/>
</dbReference>
<evidence type="ECO:0000313" key="3">
    <source>
        <dbReference type="Proteomes" id="UP000187464"/>
    </source>
</evidence>
<dbReference type="Gene3D" id="3.20.80.10">
    <property type="entry name" value="Regulatory factor, effector binding domain"/>
    <property type="match status" value="1"/>
</dbReference>
<dbReference type="STRING" id="1642647.PSM36_3191"/>
<evidence type="ECO:0000259" key="1">
    <source>
        <dbReference type="SMART" id="SM00871"/>
    </source>
</evidence>
<dbReference type="PANTHER" id="PTHR40055">
    <property type="entry name" value="TRANSCRIPTIONAL REGULATOR YGIV-RELATED"/>
    <property type="match status" value="1"/>
</dbReference>
<dbReference type="InterPro" id="IPR029442">
    <property type="entry name" value="GyrI-like"/>
</dbReference>
<sequence length="157" mass="17351">MKINSTEIKNLEPIKTIAISHIGDYAGIAGAFEKLAAWAGANNLWAASPKMAGVYHDDPMHTPVEKLRSEACLENVSGIEPGKGMQDYTISGGKYFVMQVEVTMSEYGEAWQKVSSAFNDKGYEYDMRDHYELYVSCAGDTQDADAPWIVNLCIPMK</sequence>
<feature type="domain" description="AraC effector-binding" evidence="1">
    <location>
        <begin position="4"/>
        <end position="157"/>
    </location>
</feature>
<dbReference type="AlphaFoldDB" id="A0A1R3T449"/>
<dbReference type="SUPFAM" id="SSF55136">
    <property type="entry name" value="Probable bacterial effector-binding domain"/>
    <property type="match status" value="1"/>
</dbReference>
<dbReference type="PANTHER" id="PTHR40055:SF1">
    <property type="entry name" value="TRANSCRIPTIONAL REGULATOR YGIV-RELATED"/>
    <property type="match status" value="1"/>
</dbReference>
<evidence type="ECO:0000313" key="2">
    <source>
        <dbReference type="EMBL" id="SCD21980.1"/>
    </source>
</evidence>
<dbReference type="RefSeq" id="WP_076932324.1">
    <property type="nucleotide sequence ID" value="NZ_LT605205.1"/>
</dbReference>
<dbReference type="InterPro" id="IPR011256">
    <property type="entry name" value="Reg_factor_effector_dom_sf"/>
</dbReference>
<accession>A0A1R3T449</accession>
<dbReference type="SMART" id="SM00871">
    <property type="entry name" value="AraC_E_bind"/>
    <property type="match status" value="1"/>
</dbReference>
<proteinExistence type="predicted"/>
<dbReference type="InterPro" id="IPR010499">
    <property type="entry name" value="AraC_E-bd"/>
</dbReference>
<dbReference type="Proteomes" id="UP000187464">
    <property type="component" value="Chromosome I"/>
</dbReference>
<dbReference type="KEGG" id="psac:PSM36_3191"/>
<organism evidence="2 3">
    <name type="scientific">Proteiniphilum saccharofermentans</name>
    <dbReference type="NCBI Taxonomy" id="1642647"/>
    <lineage>
        <taxon>Bacteria</taxon>
        <taxon>Pseudomonadati</taxon>
        <taxon>Bacteroidota</taxon>
        <taxon>Bacteroidia</taxon>
        <taxon>Bacteroidales</taxon>
        <taxon>Dysgonomonadaceae</taxon>
        <taxon>Proteiniphilum</taxon>
    </lineage>
</organism>
<keyword evidence="3" id="KW-1185">Reference proteome</keyword>
<reference evidence="2 3" key="1">
    <citation type="submission" date="2016-08" db="EMBL/GenBank/DDBJ databases">
        <authorList>
            <person name="Seilhamer J.J."/>
        </authorList>
    </citation>
    <scope>NUCLEOTIDE SEQUENCE [LARGE SCALE GENOMIC DNA]</scope>
    <source>
        <strain evidence="2">M3/6</strain>
    </source>
</reference>
<protein>
    <submittedName>
        <fullName evidence="2">GyrI-like small molecule binding domain</fullName>
    </submittedName>
</protein>